<proteinExistence type="predicted"/>
<dbReference type="EMBL" id="UINC01081952">
    <property type="protein sequence ID" value="SVC26274.1"/>
    <property type="molecule type" value="Genomic_DNA"/>
</dbReference>
<evidence type="ECO:0000256" key="2">
    <source>
        <dbReference type="ARBA" id="ARBA00022840"/>
    </source>
</evidence>
<dbReference type="PANTHER" id="PTHR21299:SF1">
    <property type="entry name" value="PANTOATE--BETA-ALANINE LIGASE"/>
    <property type="match status" value="1"/>
</dbReference>
<gene>
    <name evidence="3" type="ORF">METZ01_LOCUS279128</name>
</gene>
<sequence>MQVIKSRRQMTAACRAANRSLGLVPTMGALHEGHLALVKQARKDNPTLAATIFVNPSQFGPQDDLS</sequence>
<dbReference type="Gene3D" id="3.40.50.620">
    <property type="entry name" value="HUPs"/>
    <property type="match status" value="1"/>
</dbReference>
<reference evidence="3" key="1">
    <citation type="submission" date="2018-05" db="EMBL/GenBank/DDBJ databases">
        <authorList>
            <person name="Lanie J.A."/>
            <person name="Ng W.-L."/>
            <person name="Kazmierczak K.M."/>
            <person name="Andrzejewski T.M."/>
            <person name="Davidsen T.M."/>
            <person name="Wayne K.J."/>
            <person name="Tettelin H."/>
            <person name="Glass J.I."/>
            <person name="Rusch D."/>
            <person name="Podicherti R."/>
            <person name="Tsui H.-C.T."/>
            <person name="Winkler M.E."/>
        </authorList>
    </citation>
    <scope>NUCLEOTIDE SEQUENCE</scope>
</reference>
<evidence type="ECO:0008006" key="4">
    <source>
        <dbReference type="Google" id="ProtNLM"/>
    </source>
</evidence>
<dbReference type="PANTHER" id="PTHR21299">
    <property type="entry name" value="CYTIDYLATE KINASE/PANTOATE-BETA-ALANINE LIGASE"/>
    <property type="match status" value="1"/>
</dbReference>
<evidence type="ECO:0000256" key="1">
    <source>
        <dbReference type="ARBA" id="ARBA00022741"/>
    </source>
</evidence>
<keyword evidence="1" id="KW-0547">Nucleotide-binding</keyword>
<dbReference type="GO" id="GO:0015940">
    <property type="term" value="P:pantothenate biosynthetic process"/>
    <property type="evidence" value="ECO:0007669"/>
    <property type="project" value="InterPro"/>
</dbReference>
<dbReference type="GO" id="GO:0005524">
    <property type="term" value="F:ATP binding"/>
    <property type="evidence" value="ECO:0007669"/>
    <property type="project" value="UniProtKB-KW"/>
</dbReference>
<protein>
    <recommendedName>
        <fullName evidence="4">Pantoate--beta-alanine ligase</fullName>
    </recommendedName>
</protein>
<feature type="non-terminal residue" evidence="3">
    <location>
        <position position="66"/>
    </location>
</feature>
<dbReference type="Pfam" id="PF02569">
    <property type="entry name" value="Pantoate_ligase"/>
    <property type="match status" value="1"/>
</dbReference>
<evidence type="ECO:0000313" key="3">
    <source>
        <dbReference type="EMBL" id="SVC26274.1"/>
    </source>
</evidence>
<organism evidence="3">
    <name type="scientific">marine metagenome</name>
    <dbReference type="NCBI Taxonomy" id="408172"/>
    <lineage>
        <taxon>unclassified sequences</taxon>
        <taxon>metagenomes</taxon>
        <taxon>ecological metagenomes</taxon>
    </lineage>
</organism>
<dbReference type="InterPro" id="IPR003721">
    <property type="entry name" value="Pantoate_ligase"/>
</dbReference>
<dbReference type="AlphaFoldDB" id="A0A382KN38"/>
<accession>A0A382KN38</accession>
<keyword evidence="2" id="KW-0067">ATP-binding</keyword>
<dbReference type="GO" id="GO:0004592">
    <property type="term" value="F:pantoate-beta-alanine ligase activity"/>
    <property type="evidence" value="ECO:0007669"/>
    <property type="project" value="InterPro"/>
</dbReference>
<dbReference type="SUPFAM" id="SSF52374">
    <property type="entry name" value="Nucleotidylyl transferase"/>
    <property type="match status" value="1"/>
</dbReference>
<name>A0A382KN38_9ZZZZ</name>
<dbReference type="InterPro" id="IPR014729">
    <property type="entry name" value="Rossmann-like_a/b/a_fold"/>
</dbReference>